<name>A0A2S7XNN6_9GAMM</name>
<dbReference type="Proteomes" id="UP000239936">
    <property type="component" value="Unassembled WGS sequence"/>
</dbReference>
<keyword evidence="1" id="KW-0474">Menaquinone biosynthesis</keyword>
<evidence type="ECO:0000259" key="3">
    <source>
        <dbReference type="Pfam" id="PF12697"/>
    </source>
</evidence>
<proteinExistence type="predicted"/>
<accession>A0A2S7XNN6</accession>
<dbReference type="EMBL" id="PPGH01000037">
    <property type="protein sequence ID" value="PQJ95335.1"/>
    <property type="molecule type" value="Genomic_DNA"/>
</dbReference>
<dbReference type="RefSeq" id="WP_105074376.1">
    <property type="nucleotide sequence ID" value="NZ_PPGH01000037.1"/>
</dbReference>
<dbReference type="InterPro" id="IPR029058">
    <property type="entry name" value="AB_hydrolase_fold"/>
</dbReference>
<keyword evidence="2" id="KW-0456">Lyase</keyword>
<reference evidence="4 5" key="1">
    <citation type="submission" date="2018-01" db="EMBL/GenBank/DDBJ databases">
        <title>The complete genome sequence of Chromatium okenii LaCa, a purple sulfur bacterium with a turbulent life.</title>
        <authorList>
            <person name="Luedin S.M."/>
            <person name="Liechti N."/>
            <person name="Storelli N."/>
            <person name="Danza F."/>
            <person name="Wittwer M."/>
            <person name="Pothier J.F."/>
            <person name="Tonolla M.A."/>
        </authorList>
    </citation>
    <scope>NUCLEOTIDE SEQUENCE [LARGE SCALE GENOMIC DNA]</scope>
    <source>
        <strain evidence="4 5">LaCa</strain>
    </source>
</reference>
<feature type="domain" description="AB hydrolase-1" evidence="3">
    <location>
        <begin position="2"/>
        <end position="228"/>
    </location>
</feature>
<keyword evidence="4" id="KW-0378">Hydrolase</keyword>
<dbReference type="Pfam" id="PF12697">
    <property type="entry name" value="Abhydrolase_6"/>
    <property type="match status" value="1"/>
</dbReference>
<comment type="caution">
    <text evidence="4">The sequence shown here is derived from an EMBL/GenBank/DDBJ whole genome shotgun (WGS) entry which is preliminary data.</text>
</comment>
<evidence type="ECO:0000313" key="5">
    <source>
        <dbReference type="Proteomes" id="UP000239936"/>
    </source>
</evidence>
<dbReference type="Gene3D" id="3.40.50.1820">
    <property type="entry name" value="alpha/beta hydrolase"/>
    <property type="match status" value="1"/>
</dbReference>
<dbReference type="GO" id="GO:0016829">
    <property type="term" value="F:lyase activity"/>
    <property type="evidence" value="ECO:0007669"/>
    <property type="project" value="UniProtKB-KW"/>
</dbReference>
<dbReference type="PANTHER" id="PTHR42916">
    <property type="entry name" value="2-SUCCINYL-5-ENOLPYRUVYL-6-HYDROXY-3-CYCLOHEXENE-1-CARBOXYLATE SYNTHASE"/>
    <property type="match status" value="1"/>
</dbReference>
<dbReference type="SUPFAM" id="SSF53474">
    <property type="entry name" value="alpha/beta-Hydrolases"/>
    <property type="match status" value="1"/>
</dbReference>
<dbReference type="InterPro" id="IPR000073">
    <property type="entry name" value="AB_hydrolase_1"/>
</dbReference>
<dbReference type="OrthoDB" id="149912at2"/>
<dbReference type="PANTHER" id="PTHR42916:SF1">
    <property type="entry name" value="PROTEIN PHYLLO, CHLOROPLASTIC"/>
    <property type="match status" value="1"/>
</dbReference>
<gene>
    <name evidence="4" type="ORF">CXB77_13945</name>
</gene>
<evidence type="ECO:0000256" key="2">
    <source>
        <dbReference type="ARBA" id="ARBA00023239"/>
    </source>
</evidence>
<dbReference type="GO" id="GO:0009234">
    <property type="term" value="P:menaquinone biosynthetic process"/>
    <property type="evidence" value="ECO:0007669"/>
    <property type="project" value="UniProtKB-KW"/>
</dbReference>
<protein>
    <submittedName>
        <fullName evidence="4">Alpha/beta hydrolase</fullName>
    </submittedName>
</protein>
<evidence type="ECO:0000256" key="1">
    <source>
        <dbReference type="ARBA" id="ARBA00022428"/>
    </source>
</evidence>
<dbReference type="GO" id="GO:0016787">
    <property type="term" value="F:hydrolase activity"/>
    <property type="evidence" value="ECO:0007669"/>
    <property type="project" value="UniProtKB-KW"/>
</dbReference>
<organism evidence="4 5">
    <name type="scientific">Chromatium okenii</name>
    <dbReference type="NCBI Taxonomy" id="61644"/>
    <lineage>
        <taxon>Bacteria</taxon>
        <taxon>Pseudomonadati</taxon>
        <taxon>Pseudomonadota</taxon>
        <taxon>Gammaproteobacteria</taxon>
        <taxon>Chromatiales</taxon>
        <taxon>Chromatiaceae</taxon>
        <taxon>Chromatium</taxon>
    </lineage>
</organism>
<evidence type="ECO:0000313" key="4">
    <source>
        <dbReference type="EMBL" id="PQJ95335.1"/>
    </source>
</evidence>
<sequence>MHGFTGSRQDWQPLVGNHSAVLALALPGHDHQPAPLGDFSHEINLLLQRLPPSIDRVIGYSFGGRLALGLLQAAPARFRAATIIAAHPGLTDAAQREQRRHADQLWIKQLRSEGLAAFVDNWAQQPLFTTQRHLPPAILARQRAGRLQHQAEGLASCLERLGLAEMPSTWATLAQFSGQLHWLVGGADQKFLELAQQVLHLRPATTLRIFDGIGHNPLLEAPEKLAEVLRSFI</sequence>
<keyword evidence="5" id="KW-1185">Reference proteome</keyword>
<dbReference type="AlphaFoldDB" id="A0A2S7XNN6"/>